<dbReference type="KEGG" id="pseg:D3H65_18715"/>
<evidence type="ECO:0000256" key="5">
    <source>
        <dbReference type="PROSITE-ProRule" id="PRU01091"/>
    </source>
</evidence>
<dbReference type="SMART" id="SM00448">
    <property type="entry name" value="REC"/>
    <property type="match status" value="1"/>
</dbReference>
<dbReference type="GO" id="GO:0000976">
    <property type="term" value="F:transcription cis-regulatory region binding"/>
    <property type="evidence" value="ECO:0007669"/>
    <property type="project" value="TreeGrafter"/>
</dbReference>
<reference evidence="8 9" key="1">
    <citation type="submission" date="2018-09" db="EMBL/GenBank/DDBJ databases">
        <title>Genome sequencing of strain 6GH32-13.</title>
        <authorList>
            <person name="Weon H.-Y."/>
            <person name="Heo J."/>
            <person name="Kwon S.-W."/>
        </authorList>
    </citation>
    <scope>NUCLEOTIDE SEQUENCE [LARGE SCALE GENOMIC DNA]</scope>
    <source>
        <strain evidence="8 9">5GH32-13</strain>
    </source>
</reference>
<dbReference type="Gene3D" id="3.40.50.2300">
    <property type="match status" value="1"/>
</dbReference>
<dbReference type="InterPro" id="IPR036388">
    <property type="entry name" value="WH-like_DNA-bd_sf"/>
</dbReference>
<feature type="modified residue" description="4-aspartylphosphate" evidence="4">
    <location>
        <position position="56"/>
    </location>
</feature>
<dbReference type="PROSITE" id="PS51755">
    <property type="entry name" value="OMPR_PHOB"/>
    <property type="match status" value="1"/>
</dbReference>
<gene>
    <name evidence="8" type="ORF">D3H65_18715</name>
</gene>
<dbReference type="Proteomes" id="UP000263900">
    <property type="component" value="Chromosome"/>
</dbReference>
<feature type="domain" description="Response regulatory" evidence="6">
    <location>
        <begin position="7"/>
        <end position="121"/>
    </location>
</feature>
<dbReference type="InterPro" id="IPR001789">
    <property type="entry name" value="Sig_transdc_resp-reg_receiver"/>
</dbReference>
<organism evidence="8 9">
    <name type="scientific">Paraflavitalea soli</name>
    <dbReference type="NCBI Taxonomy" id="2315862"/>
    <lineage>
        <taxon>Bacteria</taxon>
        <taxon>Pseudomonadati</taxon>
        <taxon>Bacteroidota</taxon>
        <taxon>Chitinophagia</taxon>
        <taxon>Chitinophagales</taxon>
        <taxon>Chitinophagaceae</taxon>
        <taxon>Paraflavitalea</taxon>
    </lineage>
</organism>
<dbReference type="PANTHER" id="PTHR48111">
    <property type="entry name" value="REGULATOR OF RPOS"/>
    <property type="match status" value="1"/>
</dbReference>
<feature type="DNA-binding region" description="OmpR/PhoB-type" evidence="5">
    <location>
        <begin position="135"/>
        <end position="233"/>
    </location>
</feature>
<evidence type="ECO:0000256" key="2">
    <source>
        <dbReference type="ARBA" id="ARBA00023012"/>
    </source>
</evidence>
<dbReference type="Pfam" id="PF00072">
    <property type="entry name" value="Response_reg"/>
    <property type="match status" value="1"/>
</dbReference>
<dbReference type="PANTHER" id="PTHR48111:SF40">
    <property type="entry name" value="PHOSPHATE REGULON TRANSCRIPTIONAL REGULATORY PROTEIN PHOB"/>
    <property type="match status" value="1"/>
</dbReference>
<dbReference type="InterPro" id="IPR011006">
    <property type="entry name" value="CheY-like_superfamily"/>
</dbReference>
<proteinExistence type="predicted"/>
<evidence type="ECO:0000313" key="8">
    <source>
        <dbReference type="EMBL" id="AXY75886.1"/>
    </source>
</evidence>
<dbReference type="GO" id="GO:0005829">
    <property type="term" value="C:cytosol"/>
    <property type="evidence" value="ECO:0007669"/>
    <property type="project" value="TreeGrafter"/>
</dbReference>
<dbReference type="AlphaFoldDB" id="A0A3B7MSE2"/>
<dbReference type="GO" id="GO:0032993">
    <property type="term" value="C:protein-DNA complex"/>
    <property type="evidence" value="ECO:0007669"/>
    <property type="project" value="TreeGrafter"/>
</dbReference>
<dbReference type="Pfam" id="PF00486">
    <property type="entry name" value="Trans_reg_C"/>
    <property type="match status" value="1"/>
</dbReference>
<dbReference type="GO" id="GO:0000156">
    <property type="term" value="F:phosphorelay response regulator activity"/>
    <property type="evidence" value="ECO:0007669"/>
    <property type="project" value="TreeGrafter"/>
</dbReference>
<evidence type="ECO:0000256" key="3">
    <source>
        <dbReference type="ARBA" id="ARBA00023125"/>
    </source>
</evidence>
<evidence type="ECO:0000256" key="4">
    <source>
        <dbReference type="PROSITE-ProRule" id="PRU00169"/>
    </source>
</evidence>
<dbReference type="GO" id="GO:0006355">
    <property type="term" value="P:regulation of DNA-templated transcription"/>
    <property type="evidence" value="ECO:0007669"/>
    <property type="project" value="InterPro"/>
</dbReference>
<evidence type="ECO:0000259" key="6">
    <source>
        <dbReference type="PROSITE" id="PS50110"/>
    </source>
</evidence>
<dbReference type="CDD" id="cd17574">
    <property type="entry name" value="REC_OmpR"/>
    <property type="match status" value="1"/>
</dbReference>
<protein>
    <submittedName>
        <fullName evidence="8">DNA-binding response regulator</fullName>
    </submittedName>
</protein>
<dbReference type="OrthoDB" id="9790442at2"/>
<name>A0A3B7MSE2_9BACT</name>
<dbReference type="InterPro" id="IPR039420">
    <property type="entry name" value="WalR-like"/>
</dbReference>
<sequence length="233" mass="26410">MKGKPITILFVEDELNLAEIVKESLESRGFEVTHHPTATAGLEAYYGQRPDILILDVMLPDADGFALARQIRATDMDTPVIFLTSKSLPQDVVTGFESGGNDYLRKPFSMEELVVRIKALTSKSRTLFAEMTDPDAPIAIGAQYSFHYHQALLKHKEKTVSLTAREAELLKLFLLNRNQVMDRKSILLHIWGNDDFFTGRSLDVFITRLRKYLSHDPEVRIMNIRGIGYKLIG</sequence>
<keyword evidence="2" id="KW-0902">Two-component regulatory system</keyword>
<evidence type="ECO:0000256" key="1">
    <source>
        <dbReference type="ARBA" id="ARBA00022553"/>
    </source>
</evidence>
<accession>A0A3B7MSE2</accession>
<evidence type="ECO:0000259" key="7">
    <source>
        <dbReference type="PROSITE" id="PS51755"/>
    </source>
</evidence>
<feature type="domain" description="OmpR/PhoB-type" evidence="7">
    <location>
        <begin position="135"/>
        <end position="233"/>
    </location>
</feature>
<dbReference type="SUPFAM" id="SSF52172">
    <property type="entry name" value="CheY-like"/>
    <property type="match status" value="1"/>
</dbReference>
<dbReference type="PROSITE" id="PS50110">
    <property type="entry name" value="RESPONSE_REGULATORY"/>
    <property type="match status" value="1"/>
</dbReference>
<keyword evidence="1 4" id="KW-0597">Phosphoprotein</keyword>
<dbReference type="Gene3D" id="1.10.10.10">
    <property type="entry name" value="Winged helix-like DNA-binding domain superfamily/Winged helix DNA-binding domain"/>
    <property type="match status" value="1"/>
</dbReference>
<keyword evidence="9" id="KW-1185">Reference proteome</keyword>
<dbReference type="EMBL" id="CP032157">
    <property type="protein sequence ID" value="AXY75886.1"/>
    <property type="molecule type" value="Genomic_DNA"/>
</dbReference>
<dbReference type="InterPro" id="IPR001867">
    <property type="entry name" value="OmpR/PhoB-type_DNA-bd"/>
</dbReference>
<evidence type="ECO:0000313" key="9">
    <source>
        <dbReference type="Proteomes" id="UP000263900"/>
    </source>
</evidence>
<keyword evidence="3 5" id="KW-0238">DNA-binding</keyword>
<dbReference type="CDD" id="cd00383">
    <property type="entry name" value="trans_reg_C"/>
    <property type="match status" value="1"/>
</dbReference>
<dbReference type="SMART" id="SM00862">
    <property type="entry name" value="Trans_reg_C"/>
    <property type="match status" value="1"/>
</dbReference>
<dbReference type="RefSeq" id="WP_119051767.1">
    <property type="nucleotide sequence ID" value="NZ_CP032157.1"/>
</dbReference>